<feature type="signal peptide" evidence="1">
    <location>
        <begin position="1"/>
        <end position="23"/>
    </location>
</feature>
<comment type="caution">
    <text evidence="2">The sequence shown here is derived from an EMBL/GenBank/DDBJ whole genome shotgun (WGS) entry which is preliminary data.</text>
</comment>
<name>A0A409VUW3_9AGAR</name>
<protein>
    <submittedName>
        <fullName evidence="2">Uncharacterized protein</fullName>
    </submittedName>
</protein>
<proteinExistence type="predicted"/>
<evidence type="ECO:0000313" key="2">
    <source>
        <dbReference type="EMBL" id="PPQ70039.1"/>
    </source>
</evidence>
<dbReference type="InParanoid" id="A0A409VUW3"/>
<evidence type="ECO:0000313" key="3">
    <source>
        <dbReference type="Proteomes" id="UP000284842"/>
    </source>
</evidence>
<dbReference type="STRING" id="181874.A0A409VUW3"/>
<dbReference type="EMBL" id="NHTK01005967">
    <property type="protein sequence ID" value="PPQ70039.1"/>
    <property type="molecule type" value="Genomic_DNA"/>
</dbReference>
<dbReference type="OrthoDB" id="19657at2759"/>
<feature type="chain" id="PRO_5018991297" evidence="1">
    <location>
        <begin position="24"/>
        <end position="105"/>
    </location>
</feature>
<sequence>MFGLLRFGSLFAAFGLSAWCVAGSPSPIGTHEGHNITSTMPALSPELFKRAIASPYIFTAFTSASESNLYVYTSNDATNFSLLKGPAYTPPSGLIRDPSVILHTE</sequence>
<keyword evidence="1" id="KW-0732">Signal</keyword>
<keyword evidence="3" id="KW-1185">Reference proteome</keyword>
<dbReference type="AlphaFoldDB" id="A0A409VUW3"/>
<evidence type="ECO:0000256" key="1">
    <source>
        <dbReference type="SAM" id="SignalP"/>
    </source>
</evidence>
<reference evidence="2 3" key="1">
    <citation type="journal article" date="2018" name="Evol. Lett.">
        <title>Horizontal gene cluster transfer increased hallucinogenic mushroom diversity.</title>
        <authorList>
            <person name="Reynolds H.T."/>
            <person name="Vijayakumar V."/>
            <person name="Gluck-Thaler E."/>
            <person name="Korotkin H.B."/>
            <person name="Matheny P.B."/>
            <person name="Slot J.C."/>
        </authorList>
    </citation>
    <scope>NUCLEOTIDE SEQUENCE [LARGE SCALE GENOMIC DNA]</scope>
    <source>
        <strain evidence="2 3">2629</strain>
    </source>
</reference>
<gene>
    <name evidence="2" type="ORF">CVT24_003806</name>
</gene>
<organism evidence="2 3">
    <name type="scientific">Panaeolus cyanescens</name>
    <dbReference type="NCBI Taxonomy" id="181874"/>
    <lineage>
        <taxon>Eukaryota</taxon>
        <taxon>Fungi</taxon>
        <taxon>Dikarya</taxon>
        <taxon>Basidiomycota</taxon>
        <taxon>Agaricomycotina</taxon>
        <taxon>Agaricomycetes</taxon>
        <taxon>Agaricomycetidae</taxon>
        <taxon>Agaricales</taxon>
        <taxon>Agaricineae</taxon>
        <taxon>Galeropsidaceae</taxon>
        <taxon>Panaeolus</taxon>
    </lineage>
</organism>
<accession>A0A409VUW3</accession>
<dbReference type="Proteomes" id="UP000284842">
    <property type="component" value="Unassembled WGS sequence"/>
</dbReference>